<dbReference type="EC" id="4.1.2.50" evidence="1"/>
<dbReference type="Pfam" id="PF01242">
    <property type="entry name" value="PTPS"/>
    <property type="match status" value="1"/>
</dbReference>
<dbReference type="PANTHER" id="PTHR12589:SF8">
    <property type="entry name" value="6-CARBOXY-5,6,7,8-TETRAHYDROPTERIN SYNTHASE"/>
    <property type="match status" value="1"/>
</dbReference>
<evidence type="ECO:0000313" key="1">
    <source>
        <dbReference type="EMBL" id="VAW92759.1"/>
    </source>
</evidence>
<dbReference type="EMBL" id="UOFS01000013">
    <property type="protein sequence ID" value="VAW92759.1"/>
    <property type="molecule type" value="Genomic_DNA"/>
</dbReference>
<dbReference type="GO" id="GO:0070497">
    <property type="term" value="F:6-carboxytetrahydropterin synthase activity"/>
    <property type="evidence" value="ECO:0007669"/>
    <property type="project" value="UniProtKB-EC"/>
</dbReference>
<reference evidence="1" key="1">
    <citation type="submission" date="2018-06" db="EMBL/GenBank/DDBJ databases">
        <authorList>
            <person name="Zhirakovskaya E."/>
        </authorList>
    </citation>
    <scope>NUCLEOTIDE SEQUENCE</scope>
</reference>
<gene>
    <name evidence="1" type="ORF">MNBD_GAMMA22-469</name>
</gene>
<proteinExistence type="predicted"/>
<sequence>MTALYTMKIITDFSAAHLLRGYPGVCSRLHGHNWKVEVQVKARILDDIGMGLDFSDIKKATKELIAKLDHRNLNDIPPFDKINPTAENVSGYLYAELSKTINTDQIKVDAITLWETERACVTYSEEH</sequence>
<dbReference type="AlphaFoldDB" id="A0A3B1A3L6"/>
<name>A0A3B1A3L6_9ZZZZ</name>
<protein>
    <submittedName>
        <fullName evidence="1">6-carboxy-5,6,7,8-tetrahydropterin synthase</fullName>
        <ecNumber evidence="1">4.1.2.50</ecNumber>
    </submittedName>
</protein>
<dbReference type="PANTHER" id="PTHR12589">
    <property type="entry name" value="PYRUVOYL TETRAHYDROBIOPTERIN SYNTHASE"/>
    <property type="match status" value="1"/>
</dbReference>
<dbReference type="PIRSF" id="PIRSF006113">
    <property type="entry name" value="PTP_synth"/>
    <property type="match status" value="1"/>
</dbReference>
<dbReference type="InterPro" id="IPR038418">
    <property type="entry name" value="6-PTP_synth/QueD_sf"/>
</dbReference>
<dbReference type="InterPro" id="IPR007115">
    <property type="entry name" value="6-PTP_synth/QueD"/>
</dbReference>
<dbReference type="NCBIfam" id="TIGR03367">
    <property type="entry name" value="queuosine_QueD"/>
    <property type="match status" value="1"/>
</dbReference>
<organism evidence="1">
    <name type="scientific">hydrothermal vent metagenome</name>
    <dbReference type="NCBI Taxonomy" id="652676"/>
    <lineage>
        <taxon>unclassified sequences</taxon>
        <taxon>metagenomes</taxon>
        <taxon>ecological metagenomes</taxon>
    </lineage>
</organism>
<dbReference type="SUPFAM" id="SSF55620">
    <property type="entry name" value="Tetrahydrobiopterin biosynthesis enzymes-like"/>
    <property type="match status" value="1"/>
</dbReference>
<accession>A0A3B1A3L6</accession>
<keyword evidence="1" id="KW-0456">Lyase</keyword>
<dbReference type="Gene3D" id="3.30.479.10">
    <property type="entry name" value="6-pyruvoyl tetrahydropterin synthase/QueD"/>
    <property type="match status" value="1"/>
</dbReference>